<dbReference type="PATRIC" id="fig|1121022.4.peg.3722"/>
<keyword evidence="13" id="KW-1185">Reference proteome</keyword>
<dbReference type="RefSeq" id="WP_018082474.1">
    <property type="nucleotide sequence ID" value="NZ_AQWM01000014.1"/>
</dbReference>
<dbReference type="Pfam" id="PF08447">
    <property type="entry name" value="PAS_3"/>
    <property type="match status" value="2"/>
</dbReference>
<feature type="domain" description="PAS" evidence="10">
    <location>
        <begin position="497"/>
        <end position="550"/>
    </location>
</feature>
<feature type="domain" description="PAS" evidence="10">
    <location>
        <begin position="593"/>
        <end position="663"/>
    </location>
</feature>
<dbReference type="STRING" id="1121022.GCA_000376105_02804"/>
<dbReference type="AlphaFoldDB" id="V4PM39"/>
<dbReference type="Gene3D" id="3.30.450.40">
    <property type="match status" value="1"/>
</dbReference>
<dbReference type="InterPro" id="IPR035965">
    <property type="entry name" value="PAS-like_dom_sf"/>
</dbReference>
<dbReference type="InterPro" id="IPR013656">
    <property type="entry name" value="PAS_4"/>
</dbReference>
<dbReference type="eggNOG" id="COG0784">
    <property type="taxonomic scope" value="Bacteria"/>
</dbReference>
<dbReference type="NCBIfam" id="TIGR00229">
    <property type="entry name" value="sensory_box"/>
    <property type="match status" value="2"/>
</dbReference>
<evidence type="ECO:0000259" key="10">
    <source>
        <dbReference type="PROSITE" id="PS50112"/>
    </source>
</evidence>
<gene>
    <name evidence="12" type="ORF">ABENE_18205</name>
</gene>
<dbReference type="GO" id="GO:0000155">
    <property type="term" value="F:phosphorelay sensor kinase activity"/>
    <property type="evidence" value="ECO:0007669"/>
    <property type="project" value="InterPro"/>
</dbReference>
<feature type="modified residue" description="4-aspartylphosphate" evidence="6">
    <location>
        <position position="1030"/>
    </location>
</feature>
<dbReference type="Proteomes" id="UP000017837">
    <property type="component" value="Unassembled WGS sequence"/>
</dbReference>
<dbReference type="Gene3D" id="1.10.287.130">
    <property type="match status" value="1"/>
</dbReference>
<dbReference type="PANTHER" id="PTHR43065:SF49">
    <property type="entry name" value="HISTIDINE KINASE"/>
    <property type="match status" value="1"/>
</dbReference>
<dbReference type="SUPFAM" id="SSF55785">
    <property type="entry name" value="PYP-like sensor domain (PAS domain)"/>
    <property type="match status" value="4"/>
</dbReference>
<dbReference type="InterPro" id="IPR003661">
    <property type="entry name" value="HisK_dim/P_dom"/>
</dbReference>
<dbReference type="PROSITE" id="PS50110">
    <property type="entry name" value="RESPONSE_REGULATORY"/>
    <property type="match status" value="1"/>
</dbReference>
<accession>V4PM39</accession>
<dbReference type="SUPFAM" id="SSF47384">
    <property type="entry name" value="Homodimeric domain of signal transducing histidine kinase"/>
    <property type="match status" value="1"/>
</dbReference>
<dbReference type="SMART" id="SM00388">
    <property type="entry name" value="HisKA"/>
    <property type="match status" value="1"/>
</dbReference>
<dbReference type="PROSITE" id="PS50112">
    <property type="entry name" value="PAS"/>
    <property type="match status" value="2"/>
</dbReference>
<dbReference type="InterPro" id="IPR000700">
    <property type="entry name" value="PAS-assoc_C"/>
</dbReference>
<dbReference type="SUPFAM" id="SSF55781">
    <property type="entry name" value="GAF domain-like"/>
    <property type="match status" value="1"/>
</dbReference>
<dbReference type="InterPro" id="IPR001610">
    <property type="entry name" value="PAC"/>
</dbReference>
<dbReference type="PROSITE" id="PS50109">
    <property type="entry name" value="HIS_KIN"/>
    <property type="match status" value="1"/>
</dbReference>
<evidence type="ECO:0000256" key="1">
    <source>
        <dbReference type="ARBA" id="ARBA00000085"/>
    </source>
</evidence>
<dbReference type="InterPro" id="IPR036890">
    <property type="entry name" value="HATPase_C_sf"/>
</dbReference>
<dbReference type="Gene3D" id="3.30.450.20">
    <property type="entry name" value="PAS domain"/>
    <property type="match status" value="4"/>
</dbReference>
<dbReference type="InterPro" id="IPR011006">
    <property type="entry name" value="CheY-like_superfamily"/>
</dbReference>
<evidence type="ECO:0000313" key="12">
    <source>
        <dbReference type="EMBL" id="ESQ86545.1"/>
    </source>
</evidence>
<feature type="domain" description="Response regulatory" evidence="9">
    <location>
        <begin position="980"/>
        <end position="1095"/>
    </location>
</feature>
<dbReference type="eggNOG" id="COG4191">
    <property type="taxonomic scope" value="Bacteria"/>
</dbReference>
<dbReference type="InterPro" id="IPR000014">
    <property type="entry name" value="PAS"/>
</dbReference>
<evidence type="ECO:0000259" key="9">
    <source>
        <dbReference type="PROSITE" id="PS50110"/>
    </source>
</evidence>
<comment type="catalytic activity">
    <reaction evidence="1">
        <text>ATP + protein L-histidine = ADP + protein N-phospho-L-histidine.</text>
        <dbReference type="EC" id="2.7.13.3"/>
    </reaction>
</comment>
<dbReference type="SUPFAM" id="SSF55874">
    <property type="entry name" value="ATPase domain of HSP90 chaperone/DNA topoisomerase II/histidine kinase"/>
    <property type="match status" value="1"/>
</dbReference>
<keyword evidence="3 6" id="KW-0597">Phosphoprotein</keyword>
<evidence type="ECO:0000259" key="8">
    <source>
        <dbReference type="PROSITE" id="PS50109"/>
    </source>
</evidence>
<dbReference type="InterPro" id="IPR036097">
    <property type="entry name" value="HisK_dim/P_sf"/>
</dbReference>
<dbReference type="InterPro" id="IPR003594">
    <property type="entry name" value="HATPase_dom"/>
</dbReference>
<feature type="coiled-coil region" evidence="7">
    <location>
        <begin position="452"/>
        <end position="479"/>
    </location>
</feature>
<sequence>MTDTPAAHFIESLSNDSGETGRLIADYDWASTAMGPIETWSPSLRTATGMVLRSPLPIVMLWGEDGFMLYNDAYSVFAGGRHPWLLGSPVRLGWPEVADFNDNVMKVCLAGGTLAYTDQELTLLRNGKPEQVWMNLDYSPVPDETGKPAGVIAIVNETTQRILAERQARAERERQQAMLQQMPGFVAVVSGPDYVYDYVNDAYVRIAERQGEFIGQRFRDVFPELADQGYFELLDQVYTTGERRIARGMELRLHGGDVIQYIDFVFEPIRNAHHDVTGIFMGGYEVTDGKRADMRREALLRLTDEIRDLEDPAEIAFVASRVLGEALVVSRAGYGVIDREDETITIKRDWNAPGIKSLAGVLKFRDYGSYIEDLKRGDTVVFADAEKDPRTQANAAALKAISAQSVVNMPVTEHGRFVALLYLNHETARKWTENDLALIKEVAERTHTATERARVAVELRRSEAALRELNANLEREVIERTRERGRTWAVSPDLLSVLRTDGRFESANPAWKKVLGWSEAQIILTPFADFLHPDDVETSHEAFEIAKSGAPVLRFENRYRHADGGWRWLSWVAVPIDGKVYCSARDITEEKAAEAERERLWTLSTDMLARADYSGDMNAVNPAWTEILGWSEHELLTNPYADIIHPDDVTVTVAALAEMGETGQPTRFQNLILSKSGEWKPIDWTVAPEPDGLHFIAVGRDLTEDKARERQLQQAQDALRQAQKMEAVGQLTGGIAHDFNNMLAVVMGSLDLLNRRLGPEDPRAKRYVEAAMEGAKRAASLTQRLLAFSRQQPLRPESIDANKLVSGMSDLLRHSIGADIRLETVLSGGLWRVSADPNQLESVILNLGVNARDAMPGGGKLTIETQNAHLDARYVASEMGVPAGQYVLIAITDTGEGMPPEIIAKAFDPFFTTKAVGKGTGLGLSQVYGFVKQSGGHVKIYSEVGQGTSIKIYLPRSHERDETEVAEADTVLLMGEEREVILVVDDEPAVRQFSCDALSELGYRVLEADSAATALALLQANPDISLLFTDIVMPDTNGRKLADAAQAIRPDLKVLYTTGYTRNAVVHNGIVDKGVQLIGKPFTIDELAARVRDLLDS</sequence>
<evidence type="ECO:0000259" key="11">
    <source>
        <dbReference type="PROSITE" id="PS50113"/>
    </source>
</evidence>
<keyword evidence="4" id="KW-0808">Transferase</keyword>
<dbReference type="PRINTS" id="PR00344">
    <property type="entry name" value="BCTRLSENSOR"/>
</dbReference>
<dbReference type="InterPro" id="IPR004358">
    <property type="entry name" value="Sig_transdc_His_kin-like_C"/>
</dbReference>
<dbReference type="Pfam" id="PF00512">
    <property type="entry name" value="HisKA"/>
    <property type="match status" value="1"/>
</dbReference>
<dbReference type="InterPro" id="IPR005467">
    <property type="entry name" value="His_kinase_dom"/>
</dbReference>
<feature type="domain" description="PAC" evidence="11">
    <location>
        <begin position="117"/>
        <end position="170"/>
    </location>
</feature>
<dbReference type="InterPro" id="IPR029016">
    <property type="entry name" value="GAF-like_dom_sf"/>
</dbReference>
<dbReference type="Pfam" id="PF08448">
    <property type="entry name" value="PAS_4"/>
    <property type="match status" value="1"/>
</dbReference>
<dbReference type="Gene3D" id="3.40.50.2300">
    <property type="match status" value="1"/>
</dbReference>
<evidence type="ECO:0000256" key="7">
    <source>
        <dbReference type="SAM" id="Coils"/>
    </source>
</evidence>
<dbReference type="CDD" id="cd16919">
    <property type="entry name" value="HATPase_CckA-like"/>
    <property type="match status" value="1"/>
</dbReference>
<dbReference type="SUPFAM" id="SSF52172">
    <property type="entry name" value="CheY-like"/>
    <property type="match status" value="1"/>
</dbReference>
<name>V4PM39_9CAUL</name>
<dbReference type="Pfam" id="PF01590">
    <property type="entry name" value="GAF"/>
    <property type="match status" value="1"/>
</dbReference>
<dbReference type="OrthoDB" id="9796100at2"/>
<comment type="caution">
    <text evidence="12">The sequence shown here is derived from an EMBL/GenBank/DDBJ whole genome shotgun (WGS) entry which is preliminary data.</text>
</comment>
<evidence type="ECO:0000313" key="13">
    <source>
        <dbReference type="Proteomes" id="UP000017837"/>
    </source>
</evidence>
<evidence type="ECO:0000256" key="4">
    <source>
        <dbReference type="ARBA" id="ARBA00022679"/>
    </source>
</evidence>
<evidence type="ECO:0000256" key="5">
    <source>
        <dbReference type="ARBA" id="ARBA00022777"/>
    </source>
</evidence>
<dbReference type="PANTHER" id="PTHR43065">
    <property type="entry name" value="SENSOR HISTIDINE KINASE"/>
    <property type="match status" value="1"/>
</dbReference>
<dbReference type="Gene3D" id="3.30.565.10">
    <property type="entry name" value="Histidine kinase-like ATPase, C-terminal domain"/>
    <property type="match status" value="1"/>
</dbReference>
<dbReference type="InterPro" id="IPR013655">
    <property type="entry name" value="PAS_fold_3"/>
</dbReference>
<dbReference type="InterPro" id="IPR003018">
    <property type="entry name" value="GAF"/>
</dbReference>
<dbReference type="Pfam" id="PF00072">
    <property type="entry name" value="Response_reg"/>
    <property type="match status" value="1"/>
</dbReference>
<feature type="domain" description="Histidine kinase" evidence="8">
    <location>
        <begin position="734"/>
        <end position="958"/>
    </location>
</feature>
<evidence type="ECO:0000256" key="3">
    <source>
        <dbReference type="ARBA" id="ARBA00022553"/>
    </source>
</evidence>
<reference evidence="12 13" key="1">
    <citation type="journal article" date="2014" name="Nature">
        <title>Sequential evolution of bacterial morphology by co-option of a developmental regulator.</title>
        <authorList>
            <person name="Jiang C."/>
            <person name="Brown P.J."/>
            <person name="Ducret A."/>
            <person name="Brun Y.V."/>
        </authorList>
    </citation>
    <scope>NUCLEOTIDE SEQUENCE [LARGE SCALE GENOMIC DNA]</scope>
    <source>
        <strain evidence="12 13">DSM 16100</strain>
    </source>
</reference>
<dbReference type="EC" id="2.7.13.3" evidence="2"/>
<dbReference type="SMART" id="SM00065">
    <property type="entry name" value="GAF"/>
    <property type="match status" value="1"/>
</dbReference>
<dbReference type="CDD" id="cd00130">
    <property type="entry name" value="PAS"/>
    <property type="match status" value="2"/>
</dbReference>
<organism evidence="12 13">
    <name type="scientific">Asticcacaulis benevestitus DSM 16100 = ATCC BAA-896</name>
    <dbReference type="NCBI Taxonomy" id="1121022"/>
    <lineage>
        <taxon>Bacteria</taxon>
        <taxon>Pseudomonadati</taxon>
        <taxon>Pseudomonadota</taxon>
        <taxon>Alphaproteobacteria</taxon>
        <taxon>Caulobacterales</taxon>
        <taxon>Caulobacteraceae</taxon>
        <taxon>Asticcacaulis</taxon>
    </lineage>
</organism>
<dbReference type="PROSITE" id="PS50113">
    <property type="entry name" value="PAC"/>
    <property type="match status" value="1"/>
</dbReference>
<dbReference type="SMART" id="SM00086">
    <property type="entry name" value="PAC"/>
    <property type="match status" value="3"/>
</dbReference>
<proteinExistence type="predicted"/>
<keyword evidence="5" id="KW-0418">Kinase</keyword>
<dbReference type="InterPro" id="IPR001789">
    <property type="entry name" value="Sig_transdc_resp-reg_receiver"/>
</dbReference>
<dbReference type="SMART" id="SM00091">
    <property type="entry name" value="PAS"/>
    <property type="match status" value="3"/>
</dbReference>
<dbReference type="SMART" id="SM00387">
    <property type="entry name" value="HATPase_c"/>
    <property type="match status" value="1"/>
</dbReference>
<evidence type="ECO:0000256" key="2">
    <source>
        <dbReference type="ARBA" id="ARBA00012438"/>
    </source>
</evidence>
<keyword evidence="7" id="KW-0175">Coiled coil</keyword>
<dbReference type="SMART" id="SM00448">
    <property type="entry name" value="REC"/>
    <property type="match status" value="1"/>
</dbReference>
<dbReference type="Pfam" id="PF02518">
    <property type="entry name" value="HATPase_c"/>
    <property type="match status" value="1"/>
</dbReference>
<dbReference type="EMBL" id="AWGB01000053">
    <property type="protein sequence ID" value="ESQ86545.1"/>
    <property type="molecule type" value="Genomic_DNA"/>
</dbReference>
<protein>
    <recommendedName>
        <fullName evidence="2">histidine kinase</fullName>
        <ecNumber evidence="2">2.7.13.3</ecNumber>
    </recommendedName>
</protein>
<evidence type="ECO:0000256" key="6">
    <source>
        <dbReference type="PROSITE-ProRule" id="PRU00169"/>
    </source>
</evidence>